<dbReference type="Pfam" id="PF08553">
    <property type="entry name" value="VID27"/>
    <property type="match status" value="1"/>
</dbReference>
<dbReference type="InterPro" id="IPR040979">
    <property type="entry name" value="Vid27_N"/>
</dbReference>
<proteinExistence type="predicted"/>
<dbReference type="Pfam" id="PF17747">
    <property type="entry name" value="VID27_PH"/>
    <property type="match status" value="1"/>
</dbReference>
<organism evidence="5 6">
    <name type="scientific">Leucocoprinus leucothites</name>
    <dbReference type="NCBI Taxonomy" id="201217"/>
    <lineage>
        <taxon>Eukaryota</taxon>
        <taxon>Fungi</taxon>
        <taxon>Dikarya</taxon>
        <taxon>Basidiomycota</taxon>
        <taxon>Agaricomycotina</taxon>
        <taxon>Agaricomycetes</taxon>
        <taxon>Agaricomycetidae</taxon>
        <taxon>Agaricales</taxon>
        <taxon>Agaricineae</taxon>
        <taxon>Agaricaceae</taxon>
        <taxon>Leucocoprinus</taxon>
    </lineage>
</organism>
<dbReference type="Pfam" id="PF17748">
    <property type="entry name" value="VID27_N"/>
    <property type="match status" value="1"/>
</dbReference>
<comment type="caution">
    <text evidence="5">The sequence shown here is derived from an EMBL/GenBank/DDBJ whole genome shotgun (WGS) entry which is preliminary data.</text>
</comment>
<feature type="domain" description="Vid27 PH-like" evidence="3">
    <location>
        <begin position="235"/>
        <end position="343"/>
    </location>
</feature>
<dbReference type="SUPFAM" id="SSF50974">
    <property type="entry name" value="Nitrous oxide reductase, N-terminal domain"/>
    <property type="match status" value="1"/>
</dbReference>
<dbReference type="EMBL" id="JAACJO010000001">
    <property type="protein sequence ID" value="KAF5363817.1"/>
    <property type="molecule type" value="Genomic_DNA"/>
</dbReference>
<feature type="region of interest" description="Disordered" evidence="1">
    <location>
        <begin position="362"/>
        <end position="416"/>
    </location>
</feature>
<feature type="compositionally biased region" description="Polar residues" evidence="1">
    <location>
        <begin position="759"/>
        <end position="774"/>
    </location>
</feature>
<dbReference type="InterPro" id="IPR013863">
    <property type="entry name" value="VID27_C"/>
</dbReference>
<gene>
    <name evidence="5" type="ORF">D9756_000435</name>
</gene>
<dbReference type="InterPro" id="IPR040768">
    <property type="entry name" value="Vid27_PH"/>
</dbReference>
<dbReference type="AlphaFoldDB" id="A0A8H5LNL8"/>
<dbReference type="GO" id="GO:0005737">
    <property type="term" value="C:cytoplasm"/>
    <property type="evidence" value="ECO:0007669"/>
    <property type="project" value="TreeGrafter"/>
</dbReference>
<feature type="region of interest" description="Disordered" evidence="1">
    <location>
        <begin position="754"/>
        <end position="774"/>
    </location>
</feature>
<evidence type="ECO:0008006" key="7">
    <source>
        <dbReference type="Google" id="ProtNLM"/>
    </source>
</evidence>
<evidence type="ECO:0000259" key="4">
    <source>
        <dbReference type="Pfam" id="PF17748"/>
    </source>
</evidence>
<evidence type="ECO:0000313" key="6">
    <source>
        <dbReference type="Proteomes" id="UP000559027"/>
    </source>
</evidence>
<dbReference type="Proteomes" id="UP000559027">
    <property type="component" value="Unassembled WGS sequence"/>
</dbReference>
<feature type="domain" description="Vacuolar import/degradation Vid27 C-terminal" evidence="2">
    <location>
        <begin position="414"/>
        <end position="761"/>
    </location>
</feature>
<evidence type="ECO:0000259" key="2">
    <source>
        <dbReference type="Pfam" id="PF08553"/>
    </source>
</evidence>
<dbReference type="OrthoDB" id="10251113at2759"/>
<accession>A0A8H5LNL8</accession>
<protein>
    <recommendedName>
        <fullName evidence="7">VID27 cytoplasmic protein</fullName>
    </recommendedName>
</protein>
<dbReference type="PANTHER" id="PTHR31913">
    <property type="entry name" value="VACUOLAR IMPORT AND DEGRADATION PROTEIN 27"/>
    <property type="match status" value="1"/>
</dbReference>
<reference evidence="5 6" key="1">
    <citation type="journal article" date="2020" name="ISME J.">
        <title>Uncovering the hidden diversity of litter-decomposition mechanisms in mushroom-forming fungi.</title>
        <authorList>
            <person name="Floudas D."/>
            <person name="Bentzer J."/>
            <person name="Ahren D."/>
            <person name="Johansson T."/>
            <person name="Persson P."/>
            <person name="Tunlid A."/>
        </authorList>
    </citation>
    <scope>NUCLEOTIDE SEQUENCE [LARGE SCALE GENOMIC DNA]</scope>
    <source>
        <strain evidence="5 6">CBS 146.42</strain>
    </source>
</reference>
<keyword evidence="6" id="KW-1185">Reference proteome</keyword>
<feature type="compositionally biased region" description="Acidic residues" evidence="1">
    <location>
        <begin position="373"/>
        <end position="404"/>
    </location>
</feature>
<dbReference type="InterPro" id="IPR040458">
    <property type="entry name" value="Vid27"/>
</dbReference>
<evidence type="ECO:0000259" key="3">
    <source>
        <dbReference type="Pfam" id="PF17747"/>
    </source>
</evidence>
<evidence type="ECO:0000313" key="5">
    <source>
        <dbReference type="EMBL" id="KAF5363817.1"/>
    </source>
</evidence>
<feature type="domain" description="Vid27 N-terminal" evidence="4">
    <location>
        <begin position="1"/>
        <end position="164"/>
    </location>
</feature>
<dbReference type="InterPro" id="IPR011045">
    <property type="entry name" value="N2O_reductase_N"/>
</dbReference>
<feature type="compositionally biased region" description="Basic residues" evidence="1">
    <location>
        <begin position="169"/>
        <end position="182"/>
    </location>
</feature>
<evidence type="ECO:0000256" key="1">
    <source>
        <dbReference type="SAM" id="MobiDB-lite"/>
    </source>
</evidence>
<sequence length="774" mass="87626">MNIFRSLIGKVWQDPNAAEVVKISTGQLYLVRPGNIRSSRECIYNEAMVTIRRVPSLEHNFQLVVTKVYEEGDQELLEDEDETDEERTFLISEELEFRTSSTDNEPSFLWRDLNGDVDEFFEFVATGTNEPTRAFFETCMYRAMYERKYKRSAEQTKDSDLEEFIWHPPKPKAKSTPRRKVAAKPAPVQETPASPTKAVEEPIAAAAVTEPTTEQLQQQPTPSTFLPVPMPDNTETLATKEAILYLWDIPNAQFESQGVFTAAIIRRTDVPFRYCLAAHNGEHLLLAHDFSPDMNPKWTHKMSSITWNHLSSDGQWNGWCLRFATPEDYSEMSNTFIKCMWETLHQVPFEKMKEDEQRYVISSNEDVEMKDVSEEDEEDEVADELEVDKESDEEDDEVQEDEEGGLPQALQGDRNSQLAIGYKGDRSYVVRGNNIGVFNHSTDSGVKYYATISNVATPKGKSFKPQQVMLHDQDTKMVLMNPSEPNSLYSLDIERAKVVEEWKVHEDIPVLNVAPENKFAPMTREQTIVGTSGNALFRVDPRISGNKLVESQYKQYVSKNKFSGVITTKDGKLAVASEKGDIRLFDSIGKNAKTALPPLGDPIIGIDVTADGRYIVATTKTYLLLIDTLIGEGRYAGQLGFDRSFPANAKPMPRRLQLRSEHVAYMGHNIAFSPARFNQGEGQEENAIITSTGQFVIAWDFAKVKKGLLDRYEIKKYEDHVVQDNFKFGDDKEIIVALDNNVLAVNKSKLRKPTRHSLAGNNLSSQSNIVNSPY</sequence>
<dbReference type="PANTHER" id="PTHR31913:SF0">
    <property type="entry name" value="VACUOLAR IMPORT AND DEGRADATION PROTEIN 27"/>
    <property type="match status" value="1"/>
</dbReference>
<dbReference type="GO" id="GO:0005634">
    <property type="term" value="C:nucleus"/>
    <property type="evidence" value="ECO:0007669"/>
    <property type="project" value="TreeGrafter"/>
</dbReference>
<name>A0A8H5LNL8_9AGAR</name>
<feature type="region of interest" description="Disordered" evidence="1">
    <location>
        <begin position="167"/>
        <end position="198"/>
    </location>
</feature>